<dbReference type="InterPro" id="IPR005479">
    <property type="entry name" value="CPAse_ATP-bd"/>
</dbReference>
<dbReference type="InterPro" id="IPR012910">
    <property type="entry name" value="Plug_dom"/>
</dbReference>
<dbReference type="PROSITE" id="PS52016">
    <property type="entry name" value="TONB_DEPENDENT_REC_3"/>
    <property type="match status" value="1"/>
</dbReference>
<dbReference type="GO" id="GO:0005524">
    <property type="term" value="F:ATP binding"/>
    <property type="evidence" value="ECO:0007669"/>
    <property type="project" value="InterPro"/>
</dbReference>
<comment type="subcellular location">
    <subcellularLocation>
        <location evidence="1 8">Cell outer membrane</location>
        <topology evidence="1 8">Multi-pass membrane protein</topology>
    </subcellularLocation>
</comment>
<protein>
    <submittedName>
        <fullName evidence="12">Outer membrane receptor for ferrienterochelin and colicins</fullName>
    </submittedName>
</protein>
<dbReference type="Proteomes" id="UP000294752">
    <property type="component" value="Unassembled WGS sequence"/>
</dbReference>
<dbReference type="Pfam" id="PF13715">
    <property type="entry name" value="CarbopepD_reg_2"/>
    <property type="match status" value="1"/>
</dbReference>
<dbReference type="Gene3D" id="2.40.170.20">
    <property type="entry name" value="TonB-dependent receptor, beta-barrel domain"/>
    <property type="match status" value="1"/>
</dbReference>
<organism evidence="12 13">
    <name type="scientific">Sphingobacterium paludis</name>
    <dbReference type="NCBI Taxonomy" id="1476465"/>
    <lineage>
        <taxon>Bacteria</taxon>
        <taxon>Pseudomonadati</taxon>
        <taxon>Bacteroidota</taxon>
        <taxon>Sphingobacteriia</taxon>
        <taxon>Sphingobacteriales</taxon>
        <taxon>Sphingobacteriaceae</taxon>
        <taxon>Sphingobacterium</taxon>
    </lineage>
</organism>
<feature type="domain" description="Carbamoyl phosphate synthase ATP-binding" evidence="11">
    <location>
        <begin position="739"/>
        <end position="746"/>
    </location>
</feature>
<evidence type="ECO:0000256" key="8">
    <source>
        <dbReference type="PROSITE-ProRule" id="PRU01360"/>
    </source>
</evidence>
<comment type="similarity">
    <text evidence="8 9">Belongs to the TonB-dependent receptor family.</text>
</comment>
<reference evidence="12 13" key="1">
    <citation type="submission" date="2019-03" db="EMBL/GenBank/DDBJ databases">
        <title>Genomic Encyclopedia of Type Strains, Phase III (KMG-III): the genomes of soil and plant-associated and newly described type strains.</title>
        <authorList>
            <person name="Whitman W."/>
        </authorList>
    </citation>
    <scope>NUCLEOTIDE SEQUENCE [LARGE SCALE GENOMIC DNA]</scope>
    <source>
        <strain evidence="12 13">CGMCC 1.12801</strain>
    </source>
</reference>
<keyword evidence="12" id="KW-0675">Receptor</keyword>
<dbReference type="EMBL" id="SNZV01000002">
    <property type="protein sequence ID" value="TDS15724.1"/>
    <property type="molecule type" value="Genomic_DNA"/>
</dbReference>
<dbReference type="AlphaFoldDB" id="A0A4R7D7H3"/>
<dbReference type="GO" id="GO:0015344">
    <property type="term" value="F:siderophore uptake transmembrane transporter activity"/>
    <property type="evidence" value="ECO:0007669"/>
    <property type="project" value="TreeGrafter"/>
</dbReference>
<evidence type="ECO:0000256" key="3">
    <source>
        <dbReference type="ARBA" id="ARBA00022452"/>
    </source>
</evidence>
<keyword evidence="6 8" id="KW-0472">Membrane</keyword>
<dbReference type="PANTHER" id="PTHR30069:SF57">
    <property type="entry name" value="TONB-DEPENDENT RECEPTOR"/>
    <property type="match status" value="1"/>
</dbReference>
<accession>A0A4R7D7H3</accession>
<evidence type="ECO:0000313" key="13">
    <source>
        <dbReference type="Proteomes" id="UP000294752"/>
    </source>
</evidence>
<gene>
    <name evidence="12" type="ORF">B0I21_10237</name>
</gene>
<keyword evidence="7 8" id="KW-0998">Cell outer membrane</keyword>
<dbReference type="Gene3D" id="2.170.130.10">
    <property type="entry name" value="TonB-dependent receptor, plug domain"/>
    <property type="match status" value="1"/>
</dbReference>
<evidence type="ECO:0000256" key="5">
    <source>
        <dbReference type="ARBA" id="ARBA00023077"/>
    </source>
</evidence>
<dbReference type="SUPFAM" id="SSF56935">
    <property type="entry name" value="Porins"/>
    <property type="match status" value="1"/>
</dbReference>
<dbReference type="PANTHER" id="PTHR30069">
    <property type="entry name" value="TONB-DEPENDENT OUTER MEMBRANE RECEPTOR"/>
    <property type="match status" value="1"/>
</dbReference>
<dbReference type="PROSITE" id="PS00867">
    <property type="entry name" value="CPSASE_2"/>
    <property type="match status" value="1"/>
</dbReference>
<feature type="transmembrane region" description="Helical" evidence="10">
    <location>
        <begin position="21"/>
        <end position="44"/>
    </location>
</feature>
<proteinExistence type="inferred from homology"/>
<evidence type="ECO:0000256" key="2">
    <source>
        <dbReference type="ARBA" id="ARBA00022448"/>
    </source>
</evidence>
<dbReference type="SUPFAM" id="SSF49464">
    <property type="entry name" value="Carboxypeptidase regulatory domain-like"/>
    <property type="match status" value="1"/>
</dbReference>
<dbReference type="InterPro" id="IPR039426">
    <property type="entry name" value="TonB-dep_rcpt-like"/>
</dbReference>
<keyword evidence="4 8" id="KW-0812">Transmembrane</keyword>
<evidence type="ECO:0000256" key="7">
    <source>
        <dbReference type="ARBA" id="ARBA00023237"/>
    </source>
</evidence>
<evidence type="ECO:0000313" key="12">
    <source>
        <dbReference type="EMBL" id="TDS15724.1"/>
    </source>
</evidence>
<dbReference type="GO" id="GO:0044718">
    <property type="term" value="P:siderophore transmembrane transport"/>
    <property type="evidence" value="ECO:0007669"/>
    <property type="project" value="TreeGrafter"/>
</dbReference>
<dbReference type="Pfam" id="PF07715">
    <property type="entry name" value="Plug"/>
    <property type="match status" value="1"/>
</dbReference>
<dbReference type="InterPro" id="IPR037066">
    <property type="entry name" value="Plug_dom_sf"/>
</dbReference>
<dbReference type="InterPro" id="IPR036942">
    <property type="entry name" value="Beta-barrel_TonB_sf"/>
</dbReference>
<sequence length="805" mass="89885">MFAKRRQGGLCREEQQIVALYIFYMTKIYPWLVAAIFSITPFLLAAQQQLTGTVSNLQGEPIAQATVLVDGSSIAAATDSEGKFTLLKVPQDKSTMVIRAVGYQTQRKTLTAAQKAESIAIQLQEDNLNINEVVVSATRYGLDRREAPVVVNVLGQKLFNATQSVAMSETLAYQPGVRVENNCQNCGFSQVRLNGLEGAYSQILINSRSVFSALNSVYGLDQIPTSMIDRIEVVRSGGSALFGANAIAGTINIITKDPVENDWQIKSTNSLTGGTSWDNTLDFNTSFVEDDLMNGVTFYGMHRDRQPWDANGDGFTEITKLRNTTFGAKAFFKPSEQDKITVDMSVLNEFRRGGDRLDLAPHFTDITEQIQTNSIIGGITYDHYSKDWKHKVSLYASAQKSNRDSYYGGLGGARTHQDSVIAANSYGTTNDFAMVAGAQYNYNFERDVITAGVEYNGNRTEDQIPAYQRRIDQKTHAIGTYAQYEWKVFDQLKALMGARYDYTYVDGTYSLLNNNRRSDQSFGTFSPRLTLLYDINDALQFRGGYARGFRAPQAFNEDMHVTSIGGQQVFVLMGENLETEYSNAYTGSLNYTRNFGNTQASLLVEGFFTDLQNPFTTVMTSEEADIILQEMRNGSRSRVYGSNIELSVAPSNALSIQAGGTIQRAKYNEQQLIFEGEDPADNILTSRYMRTPNVYGYLNTNIKATKQFAVDLTGVYTGHMLVPHYQPDGRMIIKDAPDFMELNLRLGYTFAVKKNFNVEVFTGVQNMFNAFQKDFDSGPLRDSDYVYGPTKPRTFTFGVKIGHFH</sequence>
<dbReference type="InterPro" id="IPR008969">
    <property type="entry name" value="CarboxyPept-like_regulatory"/>
</dbReference>
<keyword evidence="5 9" id="KW-0798">TonB box</keyword>
<dbReference type="Pfam" id="PF00593">
    <property type="entry name" value="TonB_dep_Rec_b-barrel"/>
    <property type="match status" value="1"/>
</dbReference>
<evidence type="ECO:0000256" key="6">
    <source>
        <dbReference type="ARBA" id="ARBA00023136"/>
    </source>
</evidence>
<dbReference type="Gene3D" id="2.60.40.1120">
    <property type="entry name" value="Carboxypeptidase-like, regulatory domain"/>
    <property type="match status" value="1"/>
</dbReference>
<evidence type="ECO:0000259" key="11">
    <source>
        <dbReference type="PROSITE" id="PS00867"/>
    </source>
</evidence>
<evidence type="ECO:0000256" key="1">
    <source>
        <dbReference type="ARBA" id="ARBA00004571"/>
    </source>
</evidence>
<evidence type="ECO:0000256" key="4">
    <source>
        <dbReference type="ARBA" id="ARBA00022692"/>
    </source>
</evidence>
<evidence type="ECO:0000256" key="10">
    <source>
        <dbReference type="SAM" id="Phobius"/>
    </source>
</evidence>
<name>A0A4R7D7H3_9SPHI</name>
<evidence type="ECO:0000256" key="9">
    <source>
        <dbReference type="RuleBase" id="RU003357"/>
    </source>
</evidence>
<comment type="caution">
    <text evidence="12">The sequence shown here is derived from an EMBL/GenBank/DDBJ whole genome shotgun (WGS) entry which is preliminary data.</text>
</comment>
<keyword evidence="3 8" id="KW-1134">Transmembrane beta strand</keyword>
<keyword evidence="2 8" id="KW-0813">Transport</keyword>
<dbReference type="InterPro" id="IPR000531">
    <property type="entry name" value="Beta-barrel_TonB"/>
</dbReference>
<keyword evidence="10" id="KW-1133">Transmembrane helix</keyword>
<keyword evidence="13" id="KW-1185">Reference proteome</keyword>
<dbReference type="GO" id="GO:0009279">
    <property type="term" value="C:cell outer membrane"/>
    <property type="evidence" value="ECO:0007669"/>
    <property type="project" value="UniProtKB-SubCell"/>
</dbReference>